<name>A0AA86W509_9FABA</name>
<gene>
    <name evidence="2" type="ORF">AYBTSS11_LOCUS30412</name>
</gene>
<dbReference type="EMBL" id="OY731408">
    <property type="protein sequence ID" value="CAJ1978224.1"/>
    <property type="molecule type" value="Genomic_DNA"/>
</dbReference>
<evidence type="ECO:0000313" key="2">
    <source>
        <dbReference type="EMBL" id="CAJ1978224.1"/>
    </source>
</evidence>
<evidence type="ECO:0000256" key="1">
    <source>
        <dbReference type="SAM" id="MobiDB-lite"/>
    </source>
</evidence>
<keyword evidence="3" id="KW-1185">Reference proteome</keyword>
<dbReference type="Gramene" id="rna-AYBTSS11_LOCUS30412">
    <property type="protein sequence ID" value="CAJ1978224.1"/>
    <property type="gene ID" value="gene-AYBTSS11_LOCUS30412"/>
</dbReference>
<protein>
    <submittedName>
        <fullName evidence="2">Uncharacterized protein</fullName>
    </submittedName>
</protein>
<proteinExistence type="predicted"/>
<feature type="region of interest" description="Disordered" evidence="1">
    <location>
        <begin position="1"/>
        <end position="27"/>
    </location>
</feature>
<evidence type="ECO:0000313" key="3">
    <source>
        <dbReference type="Proteomes" id="UP001189624"/>
    </source>
</evidence>
<dbReference type="Proteomes" id="UP001189624">
    <property type="component" value="Chromosome 11"/>
</dbReference>
<organism evidence="2 3">
    <name type="scientific">Sphenostylis stenocarpa</name>
    <dbReference type="NCBI Taxonomy" id="92480"/>
    <lineage>
        <taxon>Eukaryota</taxon>
        <taxon>Viridiplantae</taxon>
        <taxon>Streptophyta</taxon>
        <taxon>Embryophyta</taxon>
        <taxon>Tracheophyta</taxon>
        <taxon>Spermatophyta</taxon>
        <taxon>Magnoliopsida</taxon>
        <taxon>eudicotyledons</taxon>
        <taxon>Gunneridae</taxon>
        <taxon>Pentapetalae</taxon>
        <taxon>rosids</taxon>
        <taxon>fabids</taxon>
        <taxon>Fabales</taxon>
        <taxon>Fabaceae</taxon>
        <taxon>Papilionoideae</taxon>
        <taxon>50 kb inversion clade</taxon>
        <taxon>NPAAA clade</taxon>
        <taxon>indigoferoid/millettioid clade</taxon>
        <taxon>Phaseoleae</taxon>
        <taxon>Sphenostylis</taxon>
    </lineage>
</organism>
<dbReference type="AlphaFoldDB" id="A0AA86W509"/>
<reference evidence="2" key="1">
    <citation type="submission" date="2023-10" db="EMBL/GenBank/DDBJ databases">
        <authorList>
            <person name="Domelevo Entfellner J.-B."/>
        </authorList>
    </citation>
    <scope>NUCLEOTIDE SEQUENCE</scope>
</reference>
<sequence>MAVPNGQIQMGRPSRVRPPSHSSVGCPKGKFSIETVVPTQTAVPNLLAPPIYDKRGSLP</sequence>
<feature type="non-terminal residue" evidence="2">
    <location>
        <position position="59"/>
    </location>
</feature>
<accession>A0AA86W509</accession>